<evidence type="ECO:0000313" key="2">
    <source>
        <dbReference type="EMBL" id="GAA1994624.1"/>
    </source>
</evidence>
<dbReference type="EMBL" id="BAAAOH010000001">
    <property type="protein sequence ID" value="GAA1994624.1"/>
    <property type="molecule type" value="Genomic_DNA"/>
</dbReference>
<organism evidence="2 3">
    <name type="scientific">Microbacterium pumilum</name>
    <dbReference type="NCBI Taxonomy" id="344165"/>
    <lineage>
        <taxon>Bacteria</taxon>
        <taxon>Bacillati</taxon>
        <taxon>Actinomycetota</taxon>
        <taxon>Actinomycetes</taxon>
        <taxon>Micrococcales</taxon>
        <taxon>Microbacteriaceae</taxon>
        <taxon>Microbacterium</taxon>
    </lineage>
</organism>
<comment type="caution">
    <text evidence="2">The sequence shown here is derived from an EMBL/GenBank/DDBJ whole genome shotgun (WGS) entry which is preliminary data.</text>
</comment>
<gene>
    <name evidence="2" type="ORF">GCM10009777_32980</name>
</gene>
<reference evidence="2 3" key="1">
    <citation type="journal article" date="2019" name="Int. J. Syst. Evol. Microbiol.">
        <title>The Global Catalogue of Microorganisms (GCM) 10K type strain sequencing project: providing services to taxonomists for standard genome sequencing and annotation.</title>
        <authorList>
            <consortium name="The Broad Institute Genomics Platform"/>
            <consortium name="The Broad Institute Genome Sequencing Center for Infectious Disease"/>
            <person name="Wu L."/>
            <person name="Ma J."/>
        </authorList>
    </citation>
    <scope>NUCLEOTIDE SEQUENCE [LARGE SCALE GENOMIC DNA]</scope>
    <source>
        <strain evidence="2 3">JCM 14902</strain>
    </source>
</reference>
<proteinExistence type="predicted"/>
<feature type="chain" id="PRO_5045587133" description="DUF4185 domain-containing protein" evidence="1">
    <location>
        <begin position="35"/>
        <end position="389"/>
    </location>
</feature>
<name>A0ABN2SZ78_9MICO</name>
<evidence type="ECO:0000256" key="1">
    <source>
        <dbReference type="SAM" id="SignalP"/>
    </source>
</evidence>
<keyword evidence="1" id="KW-0732">Signal</keyword>
<dbReference type="Proteomes" id="UP001500326">
    <property type="component" value="Unassembled WGS sequence"/>
</dbReference>
<accession>A0ABN2SZ78</accession>
<dbReference type="RefSeq" id="WP_344064761.1">
    <property type="nucleotide sequence ID" value="NZ_BAAAOH010000001.1"/>
</dbReference>
<evidence type="ECO:0008006" key="4">
    <source>
        <dbReference type="Google" id="ProtNLM"/>
    </source>
</evidence>
<evidence type="ECO:0000313" key="3">
    <source>
        <dbReference type="Proteomes" id="UP001500326"/>
    </source>
</evidence>
<protein>
    <recommendedName>
        <fullName evidence="4">DUF4185 domain-containing protein</fullName>
    </recommendedName>
</protein>
<keyword evidence="3" id="KW-1185">Reference proteome</keyword>
<feature type="signal peptide" evidence="1">
    <location>
        <begin position="1"/>
        <end position="34"/>
    </location>
</feature>
<sequence>MPQRTPARSGRIALASAVGALALVASSIPLSAAAAPDSAAAPPTAAAAKTCAAISAEVDAELTDRFGDYGDTAGQWTGADSAYSVELPDGRIAWIYSDTFLGEVNETHGRPLDSLFIHNSINVDDDGVITTYTGGTAQAPESLVKVAGGDEAKDWYWFGDATVHGDELQVMLVEFIKTGDTMWDFAFKGNAVATFDASTLELLSVDPVATNGINWGSAIYEDHHYTYVYGVEDLGAQKFAHLARVQGGDLAHGTWEYLGDAGWSTDPSATKRILEGVSNEFSVSKFQGRYTLVTGDATELLSSKVVMYRSKNLEGPFTGKTVLYATPETSGNIFTYNAKAHPELGNGHTLLVTYNVNSFDTNDLYVDVDNYRPRYIDVDAKISNGSHCG</sequence>